<proteinExistence type="predicted"/>
<evidence type="ECO:0000313" key="2">
    <source>
        <dbReference type="Proteomes" id="UP000055024"/>
    </source>
</evidence>
<sequence length="71" mass="7771">MNLSGFPHLNIFMSHALSNCVKILLFLSQLWFQMPAALLGPGNRSEAMSTLARLPLRRPSPSCRITGTSDG</sequence>
<dbReference type="EMBL" id="JYDP01000255">
    <property type="protein sequence ID" value="KRZ01882.1"/>
    <property type="molecule type" value="Genomic_DNA"/>
</dbReference>
<gene>
    <name evidence="1" type="ORF">T11_12303</name>
</gene>
<reference evidence="1 2" key="1">
    <citation type="submission" date="2015-01" db="EMBL/GenBank/DDBJ databases">
        <title>Evolution of Trichinella species and genotypes.</title>
        <authorList>
            <person name="Korhonen P.K."/>
            <person name="Edoardo P."/>
            <person name="Giuseppe L.R."/>
            <person name="Gasser R.B."/>
        </authorList>
    </citation>
    <scope>NUCLEOTIDE SEQUENCE [LARGE SCALE GENOMIC DNA]</scope>
    <source>
        <strain evidence="1">ISS1029</strain>
    </source>
</reference>
<comment type="caution">
    <text evidence="1">The sequence shown here is derived from an EMBL/GenBank/DDBJ whole genome shotgun (WGS) entry which is preliminary data.</text>
</comment>
<name>A0A0V1GV70_9BILA</name>
<dbReference type="Proteomes" id="UP000055024">
    <property type="component" value="Unassembled WGS sequence"/>
</dbReference>
<dbReference type="OrthoDB" id="10490758at2759"/>
<accession>A0A0V1GV70</accession>
<protein>
    <submittedName>
        <fullName evidence="1">Uncharacterized protein</fullName>
    </submittedName>
</protein>
<evidence type="ECO:0000313" key="1">
    <source>
        <dbReference type="EMBL" id="KRZ01882.1"/>
    </source>
</evidence>
<dbReference type="AlphaFoldDB" id="A0A0V1GV70"/>
<keyword evidence="2" id="KW-1185">Reference proteome</keyword>
<organism evidence="1 2">
    <name type="scientific">Trichinella zimbabwensis</name>
    <dbReference type="NCBI Taxonomy" id="268475"/>
    <lineage>
        <taxon>Eukaryota</taxon>
        <taxon>Metazoa</taxon>
        <taxon>Ecdysozoa</taxon>
        <taxon>Nematoda</taxon>
        <taxon>Enoplea</taxon>
        <taxon>Dorylaimia</taxon>
        <taxon>Trichinellida</taxon>
        <taxon>Trichinellidae</taxon>
        <taxon>Trichinella</taxon>
    </lineage>
</organism>